<dbReference type="RefSeq" id="WP_192149587.1">
    <property type="nucleotide sequence ID" value="NZ_JACYXI010000013.1"/>
</dbReference>
<dbReference type="EMBL" id="JACYXI010000013">
    <property type="protein sequence ID" value="MBD8893460.1"/>
    <property type="molecule type" value="Genomic_DNA"/>
</dbReference>
<dbReference type="Pfam" id="PF12692">
    <property type="entry name" value="Methyltransf_17"/>
    <property type="match status" value="1"/>
</dbReference>
<evidence type="ECO:0000313" key="1">
    <source>
        <dbReference type="EMBL" id="MBD8893460.1"/>
    </source>
</evidence>
<dbReference type="InterPro" id="IPR029063">
    <property type="entry name" value="SAM-dependent_MTases_sf"/>
</dbReference>
<protein>
    <recommendedName>
        <fullName evidence="3">S-adenosyl-L-methionine methyltransferase</fullName>
    </recommendedName>
</protein>
<comment type="caution">
    <text evidence="1">The sequence shown here is derived from an EMBL/GenBank/DDBJ whole genome shotgun (WGS) entry which is preliminary data.</text>
</comment>
<dbReference type="Gene3D" id="3.40.50.150">
    <property type="entry name" value="Vaccinia Virus protein VP39"/>
    <property type="match status" value="1"/>
</dbReference>
<accession>A0ABR9CRF7</accession>
<reference evidence="1 2" key="2">
    <citation type="journal article" date="2021" name="Int. J. Syst. Evol. Microbiol.">
        <title>Roseibium litorale sp. nov., isolated from a tidal flat sediment and proposal for the reclassification of Labrenzia polysiphoniae as Roseibium polysiphoniae comb. nov.</title>
        <authorList>
            <person name="Liu Y."/>
            <person name="Pei T."/>
            <person name="Du J."/>
            <person name="Chao M."/>
            <person name="Deng M.R."/>
            <person name="Zhu H."/>
        </authorList>
    </citation>
    <scope>NUCLEOTIDE SEQUENCE [LARGE SCALE GENOMIC DNA]</scope>
    <source>
        <strain evidence="1 2">4C16A</strain>
    </source>
</reference>
<dbReference type="Proteomes" id="UP000632063">
    <property type="component" value="Unassembled WGS sequence"/>
</dbReference>
<organism evidence="1 2">
    <name type="scientific">Roseibium litorale</name>
    <dbReference type="NCBI Taxonomy" id="2803841"/>
    <lineage>
        <taxon>Bacteria</taxon>
        <taxon>Pseudomonadati</taxon>
        <taxon>Pseudomonadota</taxon>
        <taxon>Alphaproteobacteria</taxon>
        <taxon>Hyphomicrobiales</taxon>
        <taxon>Stappiaceae</taxon>
        <taxon>Roseibium</taxon>
    </lineage>
</organism>
<sequence length="163" mass="18052">MSRLDSFIRRLTAQKILLEDVTARLAGVEGPVLELGLGNGRTYDHIREILPDRDIYVFDRDLACHPSCIPDAEHMIFGEIRDTLAYCGPRIKGPAAFIHCDLGSGDPTMDLATSSWLSPLIDLHTAPGGYVLSGLPLDLPNFETLPKPEGIRPGRYHLYRKQG</sequence>
<gene>
    <name evidence="1" type="ORF">IG616_18090</name>
</gene>
<dbReference type="InterPro" id="IPR025690">
    <property type="entry name" value="Methyltransf_put"/>
</dbReference>
<evidence type="ECO:0008006" key="3">
    <source>
        <dbReference type="Google" id="ProtNLM"/>
    </source>
</evidence>
<reference evidence="2" key="1">
    <citation type="submission" date="2020-09" db="EMBL/GenBank/DDBJ databases">
        <title>The genome sequence of strain Labrenzia suaedae 4C16A.</title>
        <authorList>
            <person name="Liu Y."/>
        </authorList>
    </citation>
    <scope>NUCLEOTIDE SEQUENCE [LARGE SCALE GENOMIC DNA]</scope>
    <source>
        <strain evidence="2">4C16A</strain>
    </source>
</reference>
<evidence type="ECO:0000313" key="2">
    <source>
        <dbReference type="Proteomes" id="UP000632063"/>
    </source>
</evidence>
<proteinExistence type="predicted"/>
<keyword evidence="2" id="KW-1185">Reference proteome</keyword>
<name>A0ABR9CRF7_9HYPH</name>